<comment type="caution">
    <text evidence="1">The sequence shown here is derived from an EMBL/GenBank/DDBJ whole genome shotgun (WGS) entry which is preliminary data.</text>
</comment>
<keyword evidence="2" id="KW-1185">Reference proteome</keyword>
<evidence type="ECO:0000313" key="1">
    <source>
        <dbReference type="EMBL" id="MBB0245884.1"/>
    </source>
</evidence>
<dbReference type="AlphaFoldDB" id="A0A7W3TFH4"/>
<organism evidence="1 2">
    <name type="scientific">Streptomyces alkaliphilus</name>
    <dbReference type="NCBI Taxonomy" id="1472722"/>
    <lineage>
        <taxon>Bacteria</taxon>
        <taxon>Bacillati</taxon>
        <taxon>Actinomycetota</taxon>
        <taxon>Actinomycetes</taxon>
        <taxon>Kitasatosporales</taxon>
        <taxon>Streptomycetaceae</taxon>
        <taxon>Streptomyces</taxon>
    </lineage>
</organism>
<dbReference type="InterPro" id="IPR029055">
    <property type="entry name" value="Ntn_hydrolases_N"/>
</dbReference>
<protein>
    <submittedName>
        <fullName evidence="1">Asparagine synthase</fullName>
    </submittedName>
</protein>
<evidence type="ECO:0000313" key="2">
    <source>
        <dbReference type="Proteomes" id="UP000538929"/>
    </source>
</evidence>
<gene>
    <name evidence="1" type="ORF">FNQ90_17660</name>
</gene>
<name>A0A7W3TFH4_9ACTN</name>
<dbReference type="SUPFAM" id="SSF56235">
    <property type="entry name" value="N-terminal nucleophile aminohydrolases (Ntn hydrolases)"/>
    <property type="match status" value="1"/>
</dbReference>
<dbReference type="Proteomes" id="UP000538929">
    <property type="component" value="Unassembled WGS sequence"/>
</dbReference>
<sequence>MRWLVGWCGASATALGEVRPLGAQLIWDGPDPLWAVGDWRLDEIRLVHADGDTHLAVFGYCGATDAQLRNALISARAGALRQLTTWPGGYTAVARFGRRTAIPSDLAGARPVFHTRWAGGTAYATAALPLADLTEAQLDVNQLGAQLACPETPEALGSGTPYVGVHRVAPGHALVLREGGSRDTVDYEPSLPTVVAAPPVEREAAIAGIRDALVEAVRTRLAAPRHAGVP</sequence>
<proteinExistence type="predicted"/>
<dbReference type="EMBL" id="VKHT01000644">
    <property type="protein sequence ID" value="MBB0245884.1"/>
    <property type="molecule type" value="Genomic_DNA"/>
</dbReference>
<feature type="non-terminal residue" evidence="1">
    <location>
        <position position="230"/>
    </location>
</feature>
<reference evidence="2" key="1">
    <citation type="submission" date="2019-10" db="EMBL/GenBank/DDBJ databases">
        <title>Streptomyces sp. nov., a novel actinobacterium isolated from alkaline environment.</title>
        <authorList>
            <person name="Golinska P."/>
        </authorList>
    </citation>
    <scope>NUCLEOTIDE SEQUENCE [LARGE SCALE GENOMIC DNA]</scope>
    <source>
        <strain evidence="2">DSM 42118</strain>
    </source>
</reference>
<accession>A0A7W3TFH4</accession>